<evidence type="ECO:0000256" key="5">
    <source>
        <dbReference type="ARBA" id="ARBA00022801"/>
    </source>
</evidence>
<reference evidence="8" key="1">
    <citation type="journal article" date="2021" name="Nat. Commun.">
        <title>Genomic analyses provide insights into spinach domestication and the genetic basis of agronomic traits.</title>
        <authorList>
            <person name="Cai X."/>
            <person name="Sun X."/>
            <person name="Xu C."/>
            <person name="Sun H."/>
            <person name="Wang X."/>
            <person name="Ge C."/>
            <person name="Zhang Z."/>
            <person name="Wang Q."/>
            <person name="Fei Z."/>
            <person name="Jiao C."/>
            <person name="Wang Q."/>
        </authorList>
    </citation>
    <scope>NUCLEOTIDE SEQUENCE [LARGE SCALE GENOMIC DNA]</scope>
    <source>
        <strain evidence="8">cv. Varoflay</strain>
    </source>
</reference>
<dbReference type="CDD" id="cd09274">
    <property type="entry name" value="RNase_HI_RT_Ty3"/>
    <property type="match status" value="1"/>
</dbReference>
<dbReference type="Pfam" id="PF17917">
    <property type="entry name" value="RT_RNaseH"/>
    <property type="match status" value="1"/>
</dbReference>
<protein>
    <recommendedName>
        <fullName evidence="7">Integrase catalytic domain-containing protein</fullName>
    </recommendedName>
</protein>
<keyword evidence="6" id="KW-0695">RNA-directed DNA polymerase</keyword>
<name>A0ABM3QQJ2_SPIOL</name>
<organism evidence="8 9">
    <name type="scientific">Spinacia oleracea</name>
    <name type="common">Spinach</name>
    <dbReference type="NCBI Taxonomy" id="3562"/>
    <lineage>
        <taxon>Eukaryota</taxon>
        <taxon>Viridiplantae</taxon>
        <taxon>Streptophyta</taxon>
        <taxon>Embryophyta</taxon>
        <taxon>Tracheophyta</taxon>
        <taxon>Spermatophyta</taxon>
        <taxon>Magnoliopsida</taxon>
        <taxon>eudicotyledons</taxon>
        <taxon>Gunneridae</taxon>
        <taxon>Pentapetalae</taxon>
        <taxon>Caryophyllales</taxon>
        <taxon>Chenopodiaceae</taxon>
        <taxon>Chenopodioideae</taxon>
        <taxon>Anserineae</taxon>
        <taxon>Spinacia</taxon>
    </lineage>
</organism>
<dbReference type="PANTHER" id="PTHR37984">
    <property type="entry name" value="PROTEIN CBG26694"/>
    <property type="match status" value="1"/>
</dbReference>
<dbReference type="RefSeq" id="XP_056685635.1">
    <property type="nucleotide sequence ID" value="XM_056829657.1"/>
</dbReference>
<evidence type="ECO:0000256" key="3">
    <source>
        <dbReference type="ARBA" id="ARBA00022722"/>
    </source>
</evidence>
<dbReference type="InterPro" id="IPR036397">
    <property type="entry name" value="RNaseH_sf"/>
</dbReference>
<keyword evidence="5" id="KW-0378">Hydrolase</keyword>
<dbReference type="Gene3D" id="3.30.420.10">
    <property type="entry name" value="Ribonuclease H-like superfamily/Ribonuclease H"/>
    <property type="match status" value="1"/>
</dbReference>
<dbReference type="Proteomes" id="UP000813463">
    <property type="component" value="Chromosome 5"/>
</dbReference>
<dbReference type="InterPro" id="IPR001584">
    <property type="entry name" value="Integrase_cat-core"/>
</dbReference>
<evidence type="ECO:0000256" key="4">
    <source>
        <dbReference type="ARBA" id="ARBA00022759"/>
    </source>
</evidence>
<keyword evidence="2" id="KW-0548">Nucleotidyltransferase</keyword>
<evidence type="ECO:0000256" key="1">
    <source>
        <dbReference type="ARBA" id="ARBA00022679"/>
    </source>
</evidence>
<dbReference type="InterPro" id="IPR012337">
    <property type="entry name" value="RNaseH-like_sf"/>
</dbReference>
<dbReference type="PROSITE" id="PS50994">
    <property type="entry name" value="INTEGRASE"/>
    <property type="match status" value="1"/>
</dbReference>
<feature type="domain" description="Integrase catalytic" evidence="7">
    <location>
        <begin position="207"/>
        <end position="374"/>
    </location>
</feature>
<dbReference type="GeneID" id="130461521"/>
<keyword evidence="3" id="KW-0540">Nuclease</keyword>
<reference evidence="9" key="2">
    <citation type="submission" date="2025-08" db="UniProtKB">
        <authorList>
            <consortium name="RefSeq"/>
        </authorList>
    </citation>
    <scope>IDENTIFICATION</scope>
    <source>
        <tissue evidence="9">Leaf</tissue>
    </source>
</reference>
<keyword evidence="1" id="KW-0808">Transferase</keyword>
<keyword evidence="8" id="KW-1185">Reference proteome</keyword>
<accession>A0ABM3QQJ2</accession>
<sequence>MSKTLNQSQSNYTTTEKEFLAIVHACEKFRTYLVGSKTIVYTDHAAIRYLMTKKEAKPRLIRWVLLLQEFDIEILDKKGAENVAADHLSRLDLGDRVKDDLPIKDTLRDDTLYMVEISTLPWFVDNVNYLACGAIAEDLSTQQRRKLKYDTRRYVWDELILLRRCPDGLLRRCVPNDEFANVLHMCHSSPCGGHIGGDKPPPMSFKRQEMPQSSILDLKVFDVWGIDFMGPFPSSYGNLYILVAIDYVSIWAEAIASLTNDHKVVISLFKKIVFPRSGFSRAVISDGGSHFAHRKFKELLKKHGVRQKVGLGYHPQTSGQVEVTNWDIKSILEKTVAKNRKDWALKLDDVLWDYRTSFKTPIGMTPYKLVYGKNCLLSVELEHRAMWAIKTLNFELSSPSERRLLDLHELEELRMNAYDSESIYKARSKQYHDTHVEKREFKEGEKVLLYNSRLKLFMVERPI</sequence>
<evidence type="ECO:0000313" key="8">
    <source>
        <dbReference type="Proteomes" id="UP000813463"/>
    </source>
</evidence>
<dbReference type="InterPro" id="IPR041373">
    <property type="entry name" value="RT_RNaseH"/>
</dbReference>
<evidence type="ECO:0000313" key="9">
    <source>
        <dbReference type="RefSeq" id="XP_056685635.1"/>
    </source>
</evidence>
<dbReference type="PANTHER" id="PTHR37984:SF5">
    <property type="entry name" value="PROTEIN NYNRIN-LIKE"/>
    <property type="match status" value="1"/>
</dbReference>
<evidence type="ECO:0000256" key="6">
    <source>
        <dbReference type="ARBA" id="ARBA00022918"/>
    </source>
</evidence>
<evidence type="ECO:0000259" key="7">
    <source>
        <dbReference type="PROSITE" id="PS50994"/>
    </source>
</evidence>
<proteinExistence type="predicted"/>
<dbReference type="InterPro" id="IPR043502">
    <property type="entry name" value="DNA/RNA_pol_sf"/>
</dbReference>
<dbReference type="Pfam" id="PF00665">
    <property type="entry name" value="rve"/>
    <property type="match status" value="1"/>
</dbReference>
<dbReference type="InterPro" id="IPR050951">
    <property type="entry name" value="Retrovirus_Pol_polyprotein"/>
</dbReference>
<evidence type="ECO:0000256" key="2">
    <source>
        <dbReference type="ARBA" id="ARBA00022695"/>
    </source>
</evidence>
<gene>
    <name evidence="9" type="primary">LOC130461521</name>
</gene>
<dbReference type="SUPFAM" id="SSF56672">
    <property type="entry name" value="DNA/RNA polymerases"/>
    <property type="match status" value="1"/>
</dbReference>
<keyword evidence="4" id="KW-0255">Endonuclease</keyword>
<dbReference type="SUPFAM" id="SSF53098">
    <property type="entry name" value="Ribonuclease H-like"/>
    <property type="match status" value="1"/>
</dbReference>